<feature type="compositionally biased region" description="Polar residues" evidence="1">
    <location>
        <begin position="39"/>
        <end position="63"/>
    </location>
</feature>
<feature type="domain" description="Reverse transcriptase Ty1/copia-type" evidence="2">
    <location>
        <begin position="203"/>
        <end position="261"/>
    </location>
</feature>
<dbReference type="Pfam" id="PF07727">
    <property type="entry name" value="RVT_2"/>
    <property type="match status" value="1"/>
</dbReference>
<dbReference type="InterPro" id="IPR013103">
    <property type="entry name" value="RVT_2"/>
</dbReference>
<organism evidence="3 4">
    <name type="scientific">Mikania micrantha</name>
    <name type="common">bitter vine</name>
    <dbReference type="NCBI Taxonomy" id="192012"/>
    <lineage>
        <taxon>Eukaryota</taxon>
        <taxon>Viridiplantae</taxon>
        <taxon>Streptophyta</taxon>
        <taxon>Embryophyta</taxon>
        <taxon>Tracheophyta</taxon>
        <taxon>Spermatophyta</taxon>
        <taxon>Magnoliopsida</taxon>
        <taxon>eudicotyledons</taxon>
        <taxon>Gunneridae</taxon>
        <taxon>Pentapetalae</taxon>
        <taxon>asterids</taxon>
        <taxon>campanulids</taxon>
        <taxon>Asterales</taxon>
        <taxon>Asteraceae</taxon>
        <taxon>Asteroideae</taxon>
        <taxon>Heliantheae alliance</taxon>
        <taxon>Eupatorieae</taxon>
        <taxon>Mikania</taxon>
    </lineage>
</organism>
<protein>
    <recommendedName>
        <fullName evidence="2">Reverse transcriptase Ty1/copia-type domain-containing protein</fullName>
    </recommendedName>
</protein>
<gene>
    <name evidence="3" type="ORF">E3N88_41237</name>
</gene>
<dbReference type="AlphaFoldDB" id="A0A5N6LPU9"/>
<accession>A0A5N6LPU9</accession>
<feature type="region of interest" description="Disordered" evidence="1">
    <location>
        <begin position="1"/>
        <end position="63"/>
    </location>
</feature>
<feature type="region of interest" description="Disordered" evidence="1">
    <location>
        <begin position="113"/>
        <end position="144"/>
    </location>
</feature>
<proteinExistence type="predicted"/>
<dbReference type="EMBL" id="SZYD01000019">
    <property type="protein sequence ID" value="KAD2394260.1"/>
    <property type="molecule type" value="Genomic_DNA"/>
</dbReference>
<dbReference type="OrthoDB" id="7473114at2759"/>
<reference evidence="3 4" key="1">
    <citation type="submission" date="2019-05" db="EMBL/GenBank/DDBJ databases">
        <title>Mikania micrantha, genome provides insights into the molecular mechanism of rapid growth.</title>
        <authorList>
            <person name="Liu B."/>
        </authorList>
    </citation>
    <scope>NUCLEOTIDE SEQUENCE [LARGE SCALE GENOMIC DNA]</scope>
    <source>
        <strain evidence="3">NLD-2019</strain>
        <tissue evidence="3">Leaf</tissue>
    </source>
</reference>
<sequence length="261" mass="28364">MCSESQAPSSKLTPHVDGTSVAPSLTITTDGKLAPNPVIVTNTQNKPINPTQSKPTDPIQTSQTTPCTICATDLLPNTNNLDQLTTNPSAQSPTIQPQPIPPAAQTFVEPITITPPSSTQIPSAESTSSIPPPPPPPTTHPMQTRAKSGIFKTKHKSNLAFHESCSLIQTLFAKMDPKSFKMASSEPVWIDAMQREMDALHKNKTWTLVPRPLDHNVVGCKWLYRTKFNADGSIERHKARLVAQGFSQIPGMDFSHTFSPV</sequence>
<name>A0A5N6LPU9_9ASTR</name>
<comment type="caution">
    <text evidence="3">The sequence shown here is derived from an EMBL/GenBank/DDBJ whole genome shotgun (WGS) entry which is preliminary data.</text>
</comment>
<evidence type="ECO:0000256" key="1">
    <source>
        <dbReference type="SAM" id="MobiDB-lite"/>
    </source>
</evidence>
<evidence type="ECO:0000313" key="4">
    <source>
        <dbReference type="Proteomes" id="UP000326396"/>
    </source>
</evidence>
<feature type="compositionally biased region" description="Polar residues" evidence="1">
    <location>
        <begin position="1"/>
        <end position="12"/>
    </location>
</feature>
<dbReference type="Proteomes" id="UP000326396">
    <property type="component" value="Linkage Group LG9"/>
</dbReference>
<feature type="compositionally biased region" description="Pro residues" evidence="1">
    <location>
        <begin position="130"/>
        <end position="139"/>
    </location>
</feature>
<keyword evidence="4" id="KW-1185">Reference proteome</keyword>
<evidence type="ECO:0000313" key="3">
    <source>
        <dbReference type="EMBL" id="KAD2394260.1"/>
    </source>
</evidence>
<evidence type="ECO:0000259" key="2">
    <source>
        <dbReference type="Pfam" id="PF07727"/>
    </source>
</evidence>